<organism evidence="2 3">
    <name type="scientific">Hypsizygus marmoreus</name>
    <name type="common">White beech mushroom</name>
    <name type="synonym">Agaricus marmoreus</name>
    <dbReference type="NCBI Taxonomy" id="39966"/>
    <lineage>
        <taxon>Eukaryota</taxon>
        <taxon>Fungi</taxon>
        <taxon>Dikarya</taxon>
        <taxon>Basidiomycota</taxon>
        <taxon>Agaricomycotina</taxon>
        <taxon>Agaricomycetes</taxon>
        <taxon>Agaricomycetidae</taxon>
        <taxon>Agaricales</taxon>
        <taxon>Tricholomatineae</taxon>
        <taxon>Lyophyllaceae</taxon>
        <taxon>Hypsizygus</taxon>
    </lineage>
</organism>
<keyword evidence="3" id="KW-1185">Reference proteome</keyword>
<feature type="region of interest" description="Disordered" evidence="1">
    <location>
        <begin position="79"/>
        <end position="120"/>
    </location>
</feature>
<gene>
    <name evidence="2" type="ORF">Hypma_007430</name>
</gene>
<dbReference type="AlphaFoldDB" id="A0A369JRG9"/>
<proteinExistence type="predicted"/>
<dbReference type="InParanoid" id="A0A369JRG9"/>
<dbReference type="EMBL" id="LUEZ02000041">
    <property type="protein sequence ID" value="RDB24879.1"/>
    <property type="molecule type" value="Genomic_DNA"/>
</dbReference>
<dbReference type="OrthoDB" id="3069251at2759"/>
<reference evidence="2" key="1">
    <citation type="submission" date="2018-04" db="EMBL/GenBank/DDBJ databases">
        <title>Whole genome sequencing of Hypsizygus marmoreus.</title>
        <authorList>
            <person name="Choi I.-G."/>
            <person name="Min B."/>
            <person name="Kim J.-G."/>
            <person name="Kim S."/>
            <person name="Oh Y.-L."/>
            <person name="Kong W.-S."/>
            <person name="Park H."/>
            <person name="Jeong J."/>
            <person name="Song E.-S."/>
        </authorList>
    </citation>
    <scope>NUCLEOTIDE SEQUENCE [LARGE SCALE GENOMIC DNA]</scope>
    <source>
        <strain evidence="2">51987-8</strain>
    </source>
</reference>
<feature type="compositionally biased region" description="Low complexity" evidence="1">
    <location>
        <begin position="87"/>
        <end position="120"/>
    </location>
</feature>
<evidence type="ECO:0000313" key="2">
    <source>
        <dbReference type="EMBL" id="RDB24879.1"/>
    </source>
</evidence>
<sequence>MASRLGAMDAQRYEVSKSKSSYFNVAQATSVHNELVGLDIPIPRIDAAMDAQRFDVSKSRKHAIFYLMDEEYSVPATGEPLHRAATPSNSPSASDTESDSASSNEESSTPLSSGSSASLALEDGTTVHRTAGEALKSAEESAATCTIIRPMARSSLVDFFSRPSSPISRPSSPIIFSTLNCFGSAETFEDEVDYIQNQRANELTGKADVRVLVTRQQTTCNEESWRPAIQEVLYGNLVEEVGAYASVSRGIEQ</sequence>
<name>A0A369JRG9_HYPMA</name>
<comment type="caution">
    <text evidence="2">The sequence shown here is derived from an EMBL/GenBank/DDBJ whole genome shotgun (WGS) entry which is preliminary data.</text>
</comment>
<accession>A0A369JRG9</accession>
<dbReference type="Proteomes" id="UP000076154">
    <property type="component" value="Unassembled WGS sequence"/>
</dbReference>
<evidence type="ECO:0000313" key="3">
    <source>
        <dbReference type="Proteomes" id="UP000076154"/>
    </source>
</evidence>
<evidence type="ECO:0000256" key="1">
    <source>
        <dbReference type="SAM" id="MobiDB-lite"/>
    </source>
</evidence>
<protein>
    <submittedName>
        <fullName evidence="2">Uncharacterized protein</fullName>
    </submittedName>
</protein>